<evidence type="ECO:0000313" key="2">
    <source>
        <dbReference type="Proteomes" id="UP000199352"/>
    </source>
</evidence>
<dbReference type="Proteomes" id="UP000199352">
    <property type="component" value="Unassembled WGS sequence"/>
</dbReference>
<protein>
    <submittedName>
        <fullName evidence="1">Uncharacterized protein</fullName>
    </submittedName>
</protein>
<keyword evidence="2" id="KW-1185">Reference proteome</keyword>
<dbReference type="EMBL" id="FOFR01000029">
    <property type="protein sequence ID" value="SES26640.1"/>
    <property type="molecule type" value="Genomic_DNA"/>
</dbReference>
<sequence length="71" mass="8522">MCGTARRTKAVEGIRKPITFAYVGKRWVHQLAEYYRELRISYSTKNYRTGIELEDPEALDRRYPYYDLDAR</sequence>
<gene>
    <name evidence="1" type="ORF">SAMN05216188_1299</name>
</gene>
<name>A0A1H9VXY4_9PSEU</name>
<evidence type="ECO:0000313" key="1">
    <source>
        <dbReference type="EMBL" id="SES26640.1"/>
    </source>
</evidence>
<dbReference type="STRING" id="402600.SAMN05216188_1299"/>
<reference evidence="2" key="1">
    <citation type="submission" date="2016-10" db="EMBL/GenBank/DDBJ databases">
        <authorList>
            <person name="Varghese N."/>
            <person name="Submissions S."/>
        </authorList>
    </citation>
    <scope>NUCLEOTIDE SEQUENCE [LARGE SCALE GENOMIC DNA]</scope>
    <source>
        <strain evidence="2">CGMCC 4.3525</strain>
    </source>
</reference>
<accession>A0A1H9VXY4</accession>
<proteinExistence type="predicted"/>
<dbReference type="AlphaFoldDB" id="A0A1H9VXY4"/>
<organism evidence="1 2">
    <name type="scientific">Lentzea xinjiangensis</name>
    <dbReference type="NCBI Taxonomy" id="402600"/>
    <lineage>
        <taxon>Bacteria</taxon>
        <taxon>Bacillati</taxon>
        <taxon>Actinomycetota</taxon>
        <taxon>Actinomycetes</taxon>
        <taxon>Pseudonocardiales</taxon>
        <taxon>Pseudonocardiaceae</taxon>
        <taxon>Lentzea</taxon>
    </lineage>
</organism>